<reference evidence="2" key="1">
    <citation type="journal article" date="2019" name="Int. J. Syst. Evol. Microbiol.">
        <title>The Global Catalogue of Microorganisms (GCM) 10K type strain sequencing project: providing services to taxonomists for standard genome sequencing and annotation.</title>
        <authorList>
            <consortium name="The Broad Institute Genomics Platform"/>
            <consortium name="The Broad Institute Genome Sequencing Center for Infectious Disease"/>
            <person name="Wu L."/>
            <person name="Ma J."/>
        </authorList>
    </citation>
    <scope>NUCLEOTIDE SEQUENCE [LARGE SCALE GENOMIC DNA]</scope>
    <source>
        <strain evidence="2">KCTC 52644</strain>
    </source>
</reference>
<gene>
    <name evidence="1" type="ORF">ACFSX9_15490</name>
</gene>
<evidence type="ECO:0000313" key="2">
    <source>
        <dbReference type="Proteomes" id="UP001597549"/>
    </source>
</evidence>
<name>A0ABW5ZD57_9FLAO</name>
<dbReference type="RefSeq" id="WP_379809318.1">
    <property type="nucleotide sequence ID" value="NZ_JBHUOL010000022.1"/>
</dbReference>
<proteinExistence type="predicted"/>
<dbReference type="Proteomes" id="UP001597549">
    <property type="component" value="Unassembled WGS sequence"/>
</dbReference>
<comment type="caution">
    <text evidence="1">The sequence shown here is derived from an EMBL/GenBank/DDBJ whole genome shotgun (WGS) entry which is preliminary data.</text>
</comment>
<protein>
    <submittedName>
        <fullName evidence="1">Uncharacterized protein</fullName>
    </submittedName>
</protein>
<dbReference type="EMBL" id="JBHUOL010000022">
    <property type="protein sequence ID" value="MFD2910133.1"/>
    <property type="molecule type" value="Genomic_DNA"/>
</dbReference>
<sequence>MRNLLLRAIDEQNPVNIYFTVQDNEQNTCRLFYPNFLVTGINDTNNTFIGYSQEERTKNIGQKVITEDSISPICRVEFNED</sequence>
<accession>A0ABW5ZD57</accession>
<keyword evidence="2" id="KW-1185">Reference proteome</keyword>
<organism evidence="1 2">
    <name type="scientific">Flavobacterium ardleyense</name>
    <dbReference type="NCBI Taxonomy" id="2038737"/>
    <lineage>
        <taxon>Bacteria</taxon>
        <taxon>Pseudomonadati</taxon>
        <taxon>Bacteroidota</taxon>
        <taxon>Flavobacteriia</taxon>
        <taxon>Flavobacteriales</taxon>
        <taxon>Flavobacteriaceae</taxon>
        <taxon>Flavobacterium</taxon>
    </lineage>
</organism>
<evidence type="ECO:0000313" key="1">
    <source>
        <dbReference type="EMBL" id="MFD2910133.1"/>
    </source>
</evidence>